<feature type="region of interest" description="Disordered" evidence="1">
    <location>
        <begin position="32"/>
        <end position="54"/>
    </location>
</feature>
<feature type="region of interest" description="Disordered" evidence="1">
    <location>
        <begin position="226"/>
        <end position="248"/>
    </location>
</feature>
<sequence length="281" mass="31380">MPISTRSSKEELLFFSDPAHLERSIRKEKHISSIDTTSTTSIDTTSTTSIDTTSTTSIDICDRATIDSSTRTSVDTNPRTDMVATLVLQRDENGDLHDPGGLMCNAAGRRIDGQGTAILEPSAATKDKVSLQRSLADLTRPSQFYTNRKDGIYDREGPENSAEDECILKSEVGCSLQRANGKLETLDAHVMMLDAQVSQTAEAVKKQKALVKGKAVESERHQVARTGVDRHQQLSTDRHQQLSTDRHHQPRIERHHCWYQTKLFEFRATQILPLDTRILPP</sequence>
<keyword evidence="3" id="KW-1185">Reference proteome</keyword>
<dbReference type="Proteomes" id="UP000266723">
    <property type="component" value="Unassembled WGS sequence"/>
</dbReference>
<protein>
    <recommendedName>
        <fullName evidence="4">t-SNARE coiled-coil homology domain-containing protein</fullName>
    </recommendedName>
</protein>
<reference evidence="2 3" key="1">
    <citation type="journal article" date="2020" name="BMC Genomics">
        <title>Intraspecific diversification of the crop wild relative Brassica cretica Lam. using demographic model selection.</title>
        <authorList>
            <person name="Kioukis A."/>
            <person name="Michalopoulou V.A."/>
            <person name="Briers L."/>
            <person name="Pirintsos S."/>
            <person name="Studholme D.J."/>
            <person name="Pavlidis P."/>
            <person name="Sarris P.F."/>
        </authorList>
    </citation>
    <scope>NUCLEOTIDE SEQUENCE [LARGE SCALE GENOMIC DNA]</scope>
    <source>
        <strain evidence="3">cv. PFS-1207/04</strain>
    </source>
</reference>
<name>A0ABQ7APQ6_BRACR</name>
<gene>
    <name evidence="2" type="ORF">DY000_02060137</name>
</gene>
<evidence type="ECO:0008006" key="4">
    <source>
        <dbReference type="Google" id="ProtNLM"/>
    </source>
</evidence>
<feature type="compositionally biased region" description="Low complexity" evidence="1">
    <location>
        <begin position="33"/>
        <end position="54"/>
    </location>
</feature>
<evidence type="ECO:0000313" key="2">
    <source>
        <dbReference type="EMBL" id="KAF3515974.1"/>
    </source>
</evidence>
<organism evidence="2 3">
    <name type="scientific">Brassica cretica</name>
    <name type="common">Mustard</name>
    <dbReference type="NCBI Taxonomy" id="69181"/>
    <lineage>
        <taxon>Eukaryota</taxon>
        <taxon>Viridiplantae</taxon>
        <taxon>Streptophyta</taxon>
        <taxon>Embryophyta</taxon>
        <taxon>Tracheophyta</taxon>
        <taxon>Spermatophyta</taxon>
        <taxon>Magnoliopsida</taxon>
        <taxon>eudicotyledons</taxon>
        <taxon>Gunneridae</taxon>
        <taxon>Pentapetalae</taxon>
        <taxon>rosids</taxon>
        <taxon>malvids</taxon>
        <taxon>Brassicales</taxon>
        <taxon>Brassicaceae</taxon>
        <taxon>Brassiceae</taxon>
        <taxon>Brassica</taxon>
    </lineage>
</organism>
<evidence type="ECO:0000313" key="3">
    <source>
        <dbReference type="Proteomes" id="UP000266723"/>
    </source>
</evidence>
<evidence type="ECO:0000256" key="1">
    <source>
        <dbReference type="SAM" id="MobiDB-lite"/>
    </source>
</evidence>
<accession>A0ABQ7APQ6</accession>
<comment type="caution">
    <text evidence="2">The sequence shown here is derived from an EMBL/GenBank/DDBJ whole genome shotgun (WGS) entry which is preliminary data.</text>
</comment>
<dbReference type="EMBL" id="QGKV02001556">
    <property type="protein sequence ID" value="KAF3515974.1"/>
    <property type="molecule type" value="Genomic_DNA"/>
</dbReference>
<proteinExistence type="predicted"/>